<accession>A0A840US71</accession>
<gene>
    <name evidence="1" type="ORF">HNR32_000957</name>
</gene>
<reference evidence="1 2" key="1">
    <citation type="submission" date="2020-08" db="EMBL/GenBank/DDBJ databases">
        <title>Genomic Encyclopedia of Type Strains, Phase IV (KMG-IV): sequencing the most valuable type-strain genomes for metagenomic binning, comparative biology and taxonomic classification.</title>
        <authorList>
            <person name="Goeker M."/>
        </authorList>
    </citation>
    <scope>NUCLEOTIDE SEQUENCE [LARGE SCALE GENOMIC DNA]</scope>
    <source>
        <strain evidence="1 2">DSM 24661</strain>
    </source>
</reference>
<dbReference type="Proteomes" id="UP000559117">
    <property type="component" value="Unassembled WGS sequence"/>
</dbReference>
<evidence type="ECO:0000313" key="2">
    <source>
        <dbReference type="Proteomes" id="UP000559117"/>
    </source>
</evidence>
<name>A0A840US71_9FIRM</name>
<organism evidence="1 2">
    <name type="scientific">Pectinatus brassicae</name>
    <dbReference type="NCBI Taxonomy" id="862415"/>
    <lineage>
        <taxon>Bacteria</taxon>
        <taxon>Bacillati</taxon>
        <taxon>Bacillota</taxon>
        <taxon>Negativicutes</taxon>
        <taxon>Selenomonadales</taxon>
        <taxon>Selenomonadaceae</taxon>
        <taxon>Pectinatus</taxon>
    </lineage>
</organism>
<sequence>MNNDYILNLLASQVKHEREKGIRLFAEYGASIMPVLNDNFYSDNTRLTSSIINIVSKLGDNKIIELFHWFNTYYIKYYNMFEKAHLGILNDTSNHITNSLIKYVVNDRNLDQIIKYISEISINARNIRKDALYKFTEEYTSILNERDITLRFNYSYISKNILGSYNYPLQDFTRIIRSYILKNKNRENIYKPLTDEEIELIIDFPIEDKMLFNYKAVLALFKKVETLTYHSYWCYLLKKASEKGCITDRSRVSKVLCFTNESEVTLKTPEMLINRYKRCDNVLEKVDVLCEIIYMINAGEIIPDFNYYREYKNIFNEYIICLNEASDENLITEFHEKITLLSRRLFPFSVNLIFAYITFLEKEERANFLKKLKFILDGFFINNDLWQQELINLMEFIVFKSTYNKIYFNDVVNLKYCLDYNRGEINREHLLEYIGNDDWMGKLPTEKFTRNLTRPLCGLFLLLSYGDIRAIPILKKLIYYLLKTNELIIDLVDFNNLNFYLESFCKSQLELNKIVGKKRDLFFYLGNKWEVICKQIAREKYGKIHYHAVLPNGSIPDICIDKDVSNKIKYSHIIIECKKSFYFTMWGNNYNINENETTEKYKPFCDELHYWLLDKKAENINNVHPNIKYYYAEEFVKDVSLSKNIRQDILNILNESQESQKIEKNLYNKITLGMYNVILDGLDMLKMLVVK</sequence>
<dbReference type="EMBL" id="JACHFH010000009">
    <property type="protein sequence ID" value="MBB5335823.1"/>
    <property type="molecule type" value="Genomic_DNA"/>
</dbReference>
<proteinExistence type="predicted"/>
<evidence type="ECO:0000313" key="1">
    <source>
        <dbReference type="EMBL" id="MBB5335823.1"/>
    </source>
</evidence>
<dbReference type="AlphaFoldDB" id="A0A840US71"/>
<protein>
    <submittedName>
        <fullName evidence="1">Uncharacterized protein</fullName>
    </submittedName>
</protein>
<comment type="caution">
    <text evidence="1">The sequence shown here is derived from an EMBL/GenBank/DDBJ whole genome shotgun (WGS) entry which is preliminary data.</text>
</comment>
<dbReference type="RefSeq" id="WP_183860181.1">
    <property type="nucleotide sequence ID" value="NZ_JACHFH010000009.1"/>
</dbReference>
<keyword evidence="2" id="KW-1185">Reference proteome</keyword>